<keyword evidence="9" id="KW-1185">Reference proteome</keyword>
<sequence>MSEEVLFKVIIIGDPTVGKTSFVHRYVNYSFRRDYKMTIGRPFIDLSFTIINASQGQKIDFALKVIRWSDKCNIKLQLWDIAGQERFTSMTRVYYKDAHACIVMFDLTQKNTFQNAVRWKKDLDSKCALADGSAVPCLLLANKCDLPHREVEQGEIEEMCKEHDFLGWSETSVKDYNMIEESMNFLVEEMMAKHAEMEGFSESHPQGGGPIRHLSKDDESTEVSNRCSC</sequence>
<proteinExistence type="inferred from homology"/>
<dbReference type="SUPFAM" id="SSF52540">
    <property type="entry name" value="P-loop containing nucleoside triphosphate hydrolases"/>
    <property type="match status" value="1"/>
</dbReference>
<evidence type="ECO:0000313" key="9">
    <source>
        <dbReference type="Proteomes" id="UP000245119"/>
    </source>
</evidence>
<dbReference type="Gene3D" id="3.40.50.300">
    <property type="entry name" value="P-loop containing nucleotide triphosphate hydrolases"/>
    <property type="match status" value="1"/>
</dbReference>
<evidence type="ECO:0000313" key="8">
    <source>
        <dbReference type="EMBL" id="PVD24947.1"/>
    </source>
</evidence>
<gene>
    <name evidence="8" type="ORF">C0Q70_15441</name>
</gene>
<dbReference type="InterPro" id="IPR030697">
    <property type="entry name" value="Rab29/Rab38/Rab32"/>
</dbReference>
<comment type="similarity">
    <text evidence="1 6">Belongs to the small GTPase superfamily. Rab family.</text>
</comment>
<dbReference type="PANTHER" id="PTHR47981:SF42">
    <property type="entry name" value="RAS-RELATED PROTEIN RAB-7L1-LIKE ISOFORM X1"/>
    <property type="match status" value="1"/>
</dbReference>
<dbReference type="EMBL" id="PZQS01000009">
    <property type="protein sequence ID" value="PVD24947.1"/>
    <property type="molecule type" value="Genomic_DNA"/>
</dbReference>
<keyword evidence="6" id="KW-0472">Membrane</keyword>
<dbReference type="Pfam" id="PF00071">
    <property type="entry name" value="Ras"/>
    <property type="match status" value="1"/>
</dbReference>
<dbReference type="InterPro" id="IPR005225">
    <property type="entry name" value="Small_GTP-bd"/>
</dbReference>
<evidence type="ECO:0000256" key="7">
    <source>
        <dbReference type="SAM" id="MobiDB-lite"/>
    </source>
</evidence>
<evidence type="ECO:0000256" key="1">
    <source>
        <dbReference type="ARBA" id="ARBA00006270"/>
    </source>
</evidence>
<dbReference type="InterPro" id="IPR001806">
    <property type="entry name" value="Small_GTPase"/>
</dbReference>
<dbReference type="GO" id="GO:0005802">
    <property type="term" value="C:trans-Golgi network"/>
    <property type="evidence" value="ECO:0007669"/>
    <property type="project" value="UniProtKB-UniRule"/>
</dbReference>
<comment type="subcellular location">
    <subcellularLocation>
        <location evidence="6">Membrane</location>
        <topology evidence="6">Lipid-anchor</topology>
    </subcellularLocation>
</comment>
<dbReference type="GO" id="GO:0005764">
    <property type="term" value="C:lysosome"/>
    <property type="evidence" value="ECO:0007669"/>
    <property type="project" value="TreeGrafter"/>
</dbReference>
<dbReference type="STRING" id="400727.A0A2T7NUU3"/>
<dbReference type="PROSITE" id="PS51419">
    <property type="entry name" value="RAB"/>
    <property type="match status" value="1"/>
</dbReference>
<feature type="region of interest" description="Disordered" evidence="7">
    <location>
        <begin position="197"/>
        <end position="229"/>
    </location>
</feature>
<dbReference type="GO" id="GO:0045335">
    <property type="term" value="C:phagocytic vesicle"/>
    <property type="evidence" value="ECO:0007669"/>
    <property type="project" value="TreeGrafter"/>
</dbReference>
<comment type="function">
    <text evidence="6">The small GTPases Rab are key regulators in vesicle trafficking.</text>
</comment>
<evidence type="ECO:0000256" key="3">
    <source>
        <dbReference type="ARBA" id="ARBA00023134"/>
    </source>
</evidence>
<dbReference type="SMART" id="SM00175">
    <property type="entry name" value="RAB"/>
    <property type="match status" value="1"/>
</dbReference>
<dbReference type="PROSITE" id="PS51421">
    <property type="entry name" value="RAS"/>
    <property type="match status" value="1"/>
</dbReference>
<evidence type="ECO:0000256" key="2">
    <source>
        <dbReference type="ARBA" id="ARBA00022741"/>
    </source>
</evidence>
<name>A0A2T7NUU3_POMCA</name>
<dbReference type="AlphaFoldDB" id="A0A2T7NUU3"/>
<dbReference type="PRINTS" id="PR00449">
    <property type="entry name" value="RASTRNSFRMNG"/>
</dbReference>
<dbReference type="GO" id="GO:0090385">
    <property type="term" value="P:phagosome-lysosome fusion"/>
    <property type="evidence" value="ECO:0007669"/>
    <property type="project" value="TreeGrafter"/>
</dbReference>
<keyword evidence="2 6" id="KW-0547">Nucleotide-binding</keyword>
<evidence type="ECO:0000256" key="5">
    <source>
        <dbReference type="ARBA" id="ARBA00023289"/>
    </source>
</evidence>
<dbReference type="SMART" id="SM00176">
    <property type="entry name" value="RAN"/>
    <property type="match status" value="1"/>
</dbReference>
<organism evidence="8 9">
    <name type="scientific">Pomacea canaliculata</name>
    <name type="common">Golden apple snail</name>
    <dbReference type="NCBI Taxonomy" id="400727"/>
    <lineage>
        <taxon>Eukaryota</taxon>
        <taxon>Metazoa</taxon>
        <taxon>Spiralia</taxon>
        <taxon>Lophotrochozoa</taxon>
        <taxon>Mollusca</taxon>
        <taxon>Gastropoda</taxon>
        <taxon>Caenogastropoda</taxon>
        <taxon>Architaenioglossa</taxon>
        <taxon>Ampullarioidea</taxon>
        <taxon>Ampullariidae</taxon>
        <taxon>Pomacea</taxon>
    </lineage>
</organism>
<dbReference type="GO" id="GO:0005525">
    <property type="term" value="F:GTP binding"/>
    <property type="evidence" value="ECO:0007669"/>
    <property type="project" value="UniProtKB-UniRule"/>
</dbReference>
<dbReference type="GO" id="GO:0008333">
    <property type="term" value="P:endosome to lysosome transport"/>
    <property type="evidence" value="ECO:0007669"/>
    <property type="project" value="TreeGrafter"/>
</dbReference>
<dbReference type="GO" id="GO:0003924">
    <property type="term" value="F:GTPase activity"/>
    <property type="evidence" value="ECO:0007669"/>
    <property type="project" value="UniProtKB-UniRule"/>
</dbReference>
<dbReference type="SMART" id="SM00174">
    <property type="entry name" value="RHO"/>
    <property type="match status" value="1"/>
</dbReference>
<evidence type="ECO:0000256" key="4">
    <source>
        <dbReference type="ARBA" id="ARBA00023288"/>
    </source>
</evidence>
<dbReference type="GO" id="GO:0016020">
    <property type="term" value="C:membrane"/>
    <property type="evidence" value="ECO:0007669"/>
    <property type="project" value="UniProtKB-SubCell"/>
</dbReference>
<dbReference type="CDD" id="cd04107">
    <property type="entry name" value="Rab32_Rab38"/>
    <property type="match status" value="1"/>
</dbReference>
<dbReference type="InterPro" id="IPR027417">
    <property type="entry name" value="P-loop_NTPase"/>
</dbReference>
<dbReference type="SMART" id="SM00173">
    <property type="entry name" value="RAS"/>
    <property type="match status" value="1"/>
</dbReference>
<dbReference type="FunFam" id="3.40.50.300:FF:002133">
    <property type="entry name" value="Ras family protein"/>
    <property type="match status" value="1"/>
</dbReference>
<dbReference type="Proteomes" id="UP000245119">
    <property type="component" value="Linkage Group LG9"/>
</dbReference>
<dbReference type="OrthoDB" id="245989at2759"/>
<keyword evidence="4 6" id="KW-0449">Lipoprotein</keyword>
<keyword evidence="5 6" id="KW-0636">Prenylation</keyword>
<evidence type="ECO:0000256" key="6">
    <source>
        <dbReference type="RuleBase" id="RU367128"/>
    </source>
</evidence>
<reference evidence="8 9" key="1">
    <citation type="submission" date="2018-04" db="EMBL/GenBank/DDBJ databases">
        <title>The genome of golden apple snail Pomacea canaliculata provides insight into stress tolerance and invasive adaptation.</title>
        <authorList>
            <person name="Liu C."/>
            <person name="Liu B."/>
            <person name="Ren Y."/>
            <person name="Zhang Y."/>
            <person name="Wang H."/>
            <person name="Li S."/>
            <person name="Jiang F."/>
            <person name="Yin L."/>
            <person name="Zhang G."/>
            <person name="Qian W."/>
            <person name="Fan W."/>
        </authorList>
    </citation>
    <scope>NUCLEOTIDE SEQUENCE [LARGE SCALE GENOMIC DNA]</scope>
    <source>
        <strain evidence="8">SZHN2017</strain>
        <tissue evidence="8">Muscle</tissue>
    </source>
</reference>
<keyword evidence="3 6" id="KW-0342">GTP-binding</keyword>
<dbReference type="GO" id="GO:0005770">
    <property type="term" value="C:late endosome"/>
    <property type="evidence" value="ECO:0007669"/>
    <property type="project" value="TreeGrafter"/>
</dbReference>
<dbReference type="PANTHER" id="PTHR47981">
    <property type="entry name" value="RAB FAMILY"/>
    <property type="match status" value="1"/>
</dbReference>
<protein>
    <recommendedName>
        <fullName evidence="6">Ras-related protein Rab</fullName>
    </recommendedName>
</protein>
<comment type="caution">
    <text evidence="8">The sequence shown here is derived from an EMBL/GenBank/DDBJ whole genome shotgun (WGS) entry which is preliminary data.</text>
</comment>
<dbReference type="NCBIfam" id="TIGR00231">
    <property type="entry name" value="small_GTP"/>
    <property type="match status" value="1"/>
</dbReference>
<accession>A0A2T7NUU3</accession>